<dbReference type="InterPro" id="IPR014718">
    <property type="entry name" value="GH-type_carb-bd"/>
</dbReference>
<dbReference type="GO" id="GO:0030246">
    <property type="term" value="F:carbohydrate binding"/>
    <property type="evidence" value="ECO:0007669"/>
    <property type="project" value="InterPro"/>
</dbReference>
<dbReference type="Gene3D" id="1.20.1050.60">
    <property type="entry name" value="alpha-1,2-mannosidase"/>
    <property type="match status" value="1"/>
</dbReference>
<dbReference type="FunFam" id="1.20.1050.60:FF:000001">
    <property type="entry name" value="Putative alpha-1,2-mannosidase"/>
    <property type="match status" value="1"/>
</dbReference>
<dbReference type="EMBL" id="CP042806">
    <property type="protein sequence ID" value="QEE31327.1"/>
    <property type="molecule type" value="Genomic_DNA"/>
</dbReference>
<proteinExistence type="predicted"/>
<dbReference type="Gene3D" id="2.70.98.10">
    <property type="match status" value="1"/>
</dbReference>
<feature type="domain" description="Glycosyl hydrolase family 92 N-terminal" evidence="2">
    <location>
        <begin position="26"/>
        <end position="255"/>
    </location>
</feature>
<dbReference type="FunFam" id="3.30.2080.10:FF:000001">
    <property type="entry name" value="Alpha-1,2-mannosidase subfamily"/>
    <property type="match status" value="1"/>
</dbReference>
<evidence type="ECO:0000313" key="4">
    <source>
        <dbReference type="Proteomes" id="UP000321820"/>
    </source>
</evidence>
<dbReference type="OrthoDB" id="9804511at2"/>
<dbReference type="PANTHER" id="PTHR12143">
    <property type="entry name" value="PEPTIDE N-GLYCANASE PNGASE -RELATED"/>
    <property type="match status" value="1"/>
</dbReference>
<reference evidence="3 4" key="1">
    <citation type="submission" date="2019-08" db="EMBL/GenBank/DDBJ databases">
        <title>Complete genome sequence of Terriglobus albidus strain ORNL.</title>
        <authorList>
            <person name="Podar M."/>
        </authorList>
    </citation>
    <scope>NUCLEOTIDE SEQUENCE [LARGE SCALE GENOMIC DNA]</scope>
    <source>
        <strain evidence="3 4">ORNL</strain>
    </source>
</reference>
<dbReference type="InterPro" id="IPR012939">
    <property type="entry name" value="Glyco_hydro_92"/>
</dbReference>
<dbReference type="Proteomes" id="UP000321820">
    <property type="component" value="Chromosome"/>
</dbReference>
<dbReference type="GO" id="GO:0006516">
    <property type="term" value="P:glycoprotein catabolic process"/>
    <property type="evidence" value="ECO:0007669"/>
    <property type="project" value="TreeGrafter"/>
</dbReference>
<dbReference type="GO" id="GO:0005829">
    <property type="term" value="C:cytosol"/>
    <property type="evidence" value="ECO:0007669"/>
    <property type="project" value="TreeGrafter"/>
</dbReference>
<dbReference type="Pfam" id="PF17678">
    <property type="entry name" value="Glyco_hydro_92N"/>
    <property type="match status" value="1"/>
</dbReference>
<evidence type="ECO:0000259" key="2">
    <source>
        <dbReference type="Pfam" id="PF17678"/>
    </source>
</evidence>
<dbReference type="InterPro" id="IPR005887">
    <property type="entry name" value="GH92_a_mannosidase_put"/>
</dbReference>
<dbReference type="PANTHER" id="PTHR12143:SF39">
    <property type="entry name" value="SECRETED PROTEIN"/>
    <property type="match status" value="1"/>
</dbReference>
<gene>
    <name evidence="3" type="ORF">FTW19_12880</name>
</gene>
<dbReference type="Pfam" id="PF07971">
    <property type="entry name" value="Glyco_hydro_92"/>
    <property type="match status" value="1"/>
</dbReference>
<accession>A0A5B9ELL5</accession>
<keyword evidence="4" id="KW-1185">Reference proteome</keyword>
<keyword evidence="3" id="KW-0378">Hydrolase</keyword>
<evidence type="ECO:0000259" key="1">
    <source>
        <dbReference type="Pfam" id="PF07971"/>
    </source>
</evidence>
<name>A0A5B9ELL5_9BACT</name>
<feature type="domain" description="Glycosyl hydrolase family 92" evidence="1">
    <location>
        <begin position="262"/>
        <end position="726"/>
    </location>
</feature>
<dbReference type="GO" id="GO:0005975">
    <property type="term" value="P:carbohydrate metabolic process"/>
    <property type="evidence" value="ECO:0007669"/>
    <property type="project" value="InterPro"/>
</dbReference>
<dbReference type="InterPro" id="IPR041371">
    <property type="entry name" value="GH92_N"/>
</dbReference>
<sequence length="727" mass="80029">MAVSDALPLKAFAKSTAASASDVTKYVKIAIGTGGHGHTYPGATVPWGAVQLSPDTGVKGWDHCSGYHWDDKTILGFSHTHLSGTGAADLLDFLVVPRVGAVKLAPSEYQQSFSHDEEVSRPGYYSVKLKDSGIFAELSATERCGVHRYTFPESKSATIMLDMTHLIEGNPQKVNWAKVKVEGHRMVTGGRSTQLWSPGREIYFAMEFSRPADSIQIFADDKPVQGETSNEPRLKVVAHFHTTAGEKILVKTGISGISTEGALANLKAEVPHWDFDTVQHKAHQAWQEALGAIQVETENTRHKEIFYTGLYHTMLAPTLFDDVTGKYAGMDGKVHDLPAGLHNYSTFSLWDTYRALHPLYTLIAPEKVPDLVNCLIREAEQSPGGVPIWPLQQKETFCMVGYHSAPVVAEALVKGFQGIDAKAAYKVFRKRAMVDDYRGLGAYRKYGYIPCDVEEENASKTMDYAYDDSAVAAIAKAAGEQQESEQLHKRSKNYRNLYDKETGFIRPKYTDGHWAGPFAPNAISVSRKWRDYTESNAWVTTFSVQHDPNGLAELMGGKQALEKKLDDLFSADSTQPPDMPPDVAGLVGQYAHGNEPSHHIAYLYNYAGVPEKAQKRLRSLMETMYDNKPNGMQGNEDCGQMSAWYVLSALGIYPVDPVSATWDVGTPLFDRATLEVGNGKTLTIETKRSSADAAIVKSVTFNGEKHEGLTFEHAALAKGGKIVFEMV</sequence>
<dbReference type="Gene3D" id="1.20.1610.10">
    <property type="entry name" value="alpha-1,2-mannosidases domains"/>
    <property type="match status" value="1"/>
</dbReference>
<dbReference type="KEGG" id="talb:FTW19_12880"/>
<dbReference type="InterPro" id="IPR050883">
    <property type="entry name" value="PNGase"/>
</dbReference>
<dbReference type="AlphaFoldDB" id="A0A5B9ELL5"/>
<protein>
    <submittedName>
        <fullName evidence="3">Glycoside hydrolase family 92 protein</fullName>
    </submittedName>
</protein>
<dbReference type="GO" id="GO:0000224">
    <property type="term" value="F:peptide-N4-(N-acetyl-beta-glucosaminyl)asparagine amidase activity"/>
    <property type="evidence" value="ECO:0007669"/>
    <property type="project" value="TreeGrafter"/>
</dbReference>
<dbReference type="SUPFAM" id="SSF48208">
    <property type="entry name" value="Six-hairpin glycosidases"/>
    <property type="match status" value="1"/>
</dbReference>
<organism evidence="3 4">
    <name type="scientific">Terriglobus albidus</name>
    <dbReference type="NCBI Taxonomy" id="1592106"/>
    <lineage>
        <taxon>Bacteria</taxon>
        <taxon>Pseudomonadati</taxon>
        <taxon>Acidobacteriota</taxon>
        <taxon>Terriglobia</taxon>
        <taxon>Terriglobales</taxon>
        <taxon>Acidobacteriaceae</taxon>
        <taxon>Terriglobus</taxon>
    </lineage>
</organism>
<dbReference type="NCBIfam" id="TIGR01180">
    <property type="entry name" value="aman2_put"/>
    <property type="match status" value="1"/>
</dbReference>
<evidence type="ECO:0000313" key="3">
    <source>
        <dbReference type="EMBL" id="QEE31327.1"/>
    </source>
</evidence>
<dbReference type="InterPro" id="IPR008928">
    <property type="entry name" value="6-hairpin_glycosidase_sf"/>
</dbReference>
<dbReference type="Gene3D" id="3.30.2080.10">
    <property type="entry name" value="GH92 mannosidase domain"/>
    <property type="match status" value="1"/>
</dbReference>